<protein>
    <submittedName>
        <fullName evidence="2">Uncharacterized protein</fullName>
    </submittedName>
</protein>
<reference evidence="2 3" key="1">
    <citation type="journal article" date="2023" name="Life. Sci Alliance">
        <title>Evolutionary insights into 3D genome organization and epigenetic landscape of Vigna mungo.</title>
        <authorList>
            <person name="Junaid A."/>
            <person name="Singh B."/>
            <person name="Bhatia S."/>
        </authorList>
    </citation>
    <scope>NUCLEOTIDE SEQUENCE [LARGE SCALE GENOMIC DNA]</scope>
    <source>
        <strain evidence="2">Urdbean</strain>
    </source>
</reference>
<dbReference type="Proteomes" id="UP001374535">
    <property type="component" value="Chromosome 1"/>
</dbReference>
<evidence type="ECO:0000256" key="1">
    <source>
        <dbReference type="SAM" id="MobiDB-lite"/>
    </source>
</evidence>
<dbReference type="AlphaFoldDB" id="A0AAQ3S806"/>
<organism evidence="2 3">
    <name type="scientific">Vigna mungo</name>
    <name type="common">Black gram</name>
    <name type="synonym">Phaseolus mungo</name>
    <dbReference type="NCBI Taxonomy" id="3915"/>
    <lineage>
        <taxon>Eukaryota</taxon>
        <taxon>Viridiplantae</taxon>
        <taxon>Streptophyta</taxon>
        <taxon>Embryophyta</taxon>
        <taxon>Tracheophyta</taxon>
        <taxon>Spermatophyta</taxon>
        <taxon>Magnoliopsida</taxon>
        <taxon>eudicotyledons</taxon>
        <taxon>Gunneridae</taxon>
        <taxon>Pentapetalae</taxon>
        <taxon>rosids</taxon>
        <taxon>fabids</taxon>
        <taxon>Fabales</taxon>
        <taxon>Fabaceae</taxon>
        <taxon>Papilionoideae</taxon>
        <taxon>50 kb inversion clade</taxon>
        <taxon>NPAAA clade</taxon>
        <taxon>indigoferoid/millettioid clade</taxon>
        <taxon>Phaseoleae</taxon>
        <taxon>Vigna</taxon>
    </lineage>
</organism>
<dbReference type="EMBL" id="CP144700">
    <property type="protein sequence ID" value="WVZ22689.1"/>
    <property type="molecule type" value="Genomic_DNA"/>
</dbReference>
<sequence>MRRLCWRWLTQTPPADPTTVVEPTADVLPRCCHCQRPCSAVNNPLKRRLPLSCSLTEEPSKKLFSDEDLSLYGYTPVTANSLQPTPTQTPHANPTTVVEPTADVLPKCCHFQRPCSAVNNPLKRRSPLSYSLTEEPSKKLFSDEDLSLHGYTPVPIPFNLDFCPYRPSAPTPLTPAERGSGLPPLPSLTSEETAVPDSVKLRRMNEQLEKECIAAEDDNVLPLDEGVHVEWDKKCVSIKFECPCPCAKVLK</sequence>
<feature type="region of interest" description="Disordered" evidence="1">
    <location>
        <begin position="172"/>
        <end position="195"/>
    </location>
</feature>
<evidence type="ECO:0000313" key="3">
    <source>
        <dbReference type="Proteomes" id="UP001374535"/>
    </source>
</evidence>
<accession>A0AAQ3S806</accession>
<proteinExistence type="predicted"/>
<keyword evidence="3" id="KW-1185">Reference proteome</keyword>
<name>A0AAQ3S806_VIGMU</name>
<evidence type="ECO:0000313" key="2">
    <source>
        <dbReference type="EMBL" id="WVZ22689.1"/>
    </source>
</evidence>
<gene>
    <name evidence="2" type="ORF">V8G54_001233</name>
</gene>